<evidence type="ECO:0000313" key="2">
    <source>
        <dbReference type="Proteomes" id="UP000317716"/>
    </source>
</evidence>
<dbReference type="Proteomes" id="UP000317716">
    <property type="component" value="Unassembled WGS sequence"/>
</dbReference>
<organism evidence="1 2">
    <name type="scientific">Eiseniibacteriota bacterium</name>
    <dbReference type="NCBI Taxonomy" id="2212470"/>
    <lineage>
        <taxon>Bacteria</taxon>
        <taxon>Candidatus Eiseniibacteriota</taxon>
    </lineage>
</organism>
<dbReference type="EMBL" id="VBOS01000278">
    <property type="protein sequence ID" value="TMQ54179.1"/>
    <property type="molecule type" value="Genomic_DNA"/>
</dbReference>
<accession>A0A538SS25</accession>
<evidence type="ECO:0008006" key="3">
    <source>
        <dbReference type="Google" id="ProtNLM"/>
    </source>
</evidence>
<proteinExistence type="predicted"/>
<reference evidence="1 2" key="1">
    <citation type="journal article" date="2019" name="Nat. Microbiol.">
        <title>Mediterranean grassland soil C-N compound turnover is dependent on rainfall and depth, and is mediated by genomically divergent microorganisms.</title>
        <authorList>
            <person name="Diamond S."/>
            <person name="Andeer P.F."/>
            <person name="Li Z."/>
            <person name="Crits-Christoph A."/>
            <person name="Burstein D."/>
            <person name="Anantharaman K."/>
            <person name="Lane K.R."/>
            <person name="Thomas B.C."/>
            <person name="Pan C."/>
            <person name="Northen T.R."/>
            <person name="Banfield J.F."/>
        </authorList>
    </citation>
    <scope>NUCLEOTIDE SEQUENCE [LARGE SCALE GENOMIC DNA]</scope>
    <source>
        <strain evidence="1">WS_2</strain>
    </source>
</reference>
<dbReference type="AlphaFoldDB" id="A0A538SS25"/>
<name>A0A538SS25_UNCEI</name>
<sequence length="284" mass="30044">MVLPGDHTVSYTVTNPSTATRTVVASINDSNGWLVGGASFTAIPALGPGQSVTVTKTLRLPPDCAPRPLDHVTWTATDSDLPGSVECVTNYTCSLPTPTLVERFEAATAGDGVDLVWSTAAVEGVAGWNLYRGPTPETATERVNPRTIPVSGATYRYHDPSVPPGDVCYRLSGVHPDGTEAPFAETFAHVTPLTFSLGLAGPNPFRGATTLRYSLAERSPVRIEVLNVAGQRVRTLVDQEAGPGSYQVPFALLEASGRRLAPGTYLVRMVAGKQKRGVFVVGLN</sequence>
<evidence type="ECO:0000313" key="1">
    <source>
        <dbReference type="EMBL" id="TMQ54179.1"/>
    </source>
</evidence>
<gene>
    <name evidence="1" type="ORF">E6K72_07950</name>
</gene>
<dbReference type="Gene3D" id="2.60.40.4070">
    <property type="match status" value="1"/>
</dbReference>
<comment type="caution">
    <text evidence="1">The sequence shown here is derived from an EMBL/GenBank/DDBJ whole genome shotgun (WGS) entry which is preliminary data.</text>
</comment>
<protein>
    <recommendedName>
        <fullName evidence="3">T9SS type A sorting domain-containing protein</fullName>
    </recommendedName>
</protein>